<evidence type="ECO:0008006" key="4">
    <source>
        <dbReference type="Google" id="ProtNLM"/>
    </source>
</evidence>
<dbReference type="EMBL" id="BPQG01000043">
    <property type="protein sequence ID" value="GJD44925.1"/>
    <property type="molecule type" value="Genomic_DNA"/>
</dbReference>
<dbReference type="Proteomes" id="UP001055117">
    <property type="component" value="Unassembled WGS sequence"/>
</dbReference>
<evidence type="ECO:0000256" key="1">
    <source>
        <dbReference type="SAM" id="Coils"/>
    </source>
</evidence>
<feature type="coiled-coil region" evidence="1">
    <location>
        <begin position="1"/>
        <end position="50"/>
    </location>
</feature>
<protein>
    <recommendedName>
        <fullName evidence="4">Histidine kinase</fullName>
    </recommendedName>
</protein>
<evidence type="ECO:0000313" key="3">
    <source>
        <dbReference type="Proteomes" id="UP001055117"/>
    </source>
</evidence>
<evidence type="ECO:0000313" key="2">
    <source>
        <dbReference type="EMBL" id="GJD44925.1"/>
    </source>
</evidence>
<organism evidence="2 3">
    <name type="scientific">Methylobacterium cerastii</name>
    <dbReference type="NCBI Taxonomy" id="932741"/>
    <lineage>
        <taxon>Bacteria</taxon>
        <taxon>Pseudomonadati</taxon>
        <taxon>Pseudomonadota</taxon>
        <taxon>Alphaproteobacteria</taxon>
        <taxon>Hyphomicrobiales</taxon>
        <taxon>Methylobacteriaceae</taxon>
        <taxon>Methylobacterium</taxon>
    </lineage>
</organism>
<sequence length="59" mass="6746">MDKLEALLDRLKTRQRDLIMEAARYDTMPADSTLKRIAELENVIAAVEAVTDEERGGRR</sequence>
<keyword evidence="1" id="KW-0175">Coiled coil</keyword>
<accession>A0ABQ4QI49</accession>
<reference evidence="2 3" key="1">
    <citation type="journal article" date="2021" name="Front. Microbiol.">
        <title>Comprehensive Comparative Genomics and Phenotyping of Methylobacterium Species.</title>
        <authorList>
            <person name="Alessa O."/>
            <person name="Ogura Y."/>
            <person name="Fujitani Y."/>
            <person name="Takami H."/>
            <person name="Hayashi T."/>
            <person name="Sahin N."/>
            <person name="Tani A."/>
        </authorList>
    </citation>
    <scope>NUCLEOTIDE SEQUENCE [LARGE SCALE GENOMIC DNA]</scope>
    <source>
        <strain evidence="2 3">DSM 23679</strain>
    </source>
</reference>
<keyword evidence="3" id="KW-1185">Reference proteome</keyword>
<name>A0ABQ4QI49_9HYPH</name>
<dbReference type="RefSeq" id="WP_238272407.1">
    <property type="nucleotide sequence ID" value="NZ_BPQG01000043.1"/>
</dbReference>
<proteinExistence type="predicted"/>
<comment type="caution">
    <text evidence="2">The sequence shown here is derived from an EMBL/GenBank/DDBJ whole genome shotgun (WGS) entry which is preliminary data.</text>
</comment>
<gene>
    <name evidence="2" type="ORF">AFCDBAGC_2794</name>
</gene>